<keyword evidence="2" id="KW-1133">Transmembrane helix</keyword>
<reference evidence="3 4" key="1">
    <citation type="submission" date="2020-08" db="EMBL/GenBank/DDBJ databases">
        <title>Genomic Encyclopedia of Type Strains, Phase IV (KMG-IV): sequencing the most valuable type-strain genomes for metagenomic binning, comparative biology and taxonomic classification.</title>
        <authorList>
            <person name="Goeker M."/>
        </authorList>
    </citation>
    <scope>NUCLEOTIDE SEQUENCE [LARGE SCALE GENOMIC DNA]</scope>
    <source>
        <strain evidence="3 4">DSM 23562</strain>
    </source>
</reference>
<dbReference type="AlphaFoldDB" id="A0A7W9W7N9"/>
<gene>
    <name evidence="3" type="ORF">HNQ39_004490</name>
</gene>
<feature type="region of interest" description="Disordered" evidence="1">
    <location>
        <begin position="43"/>
        <end position="67"/>
    </location>
</feature>
<organism evidence="3 4">
    <name type="scientific">Armatimonas rosea</name>
    <dbReference type="NCBI Taxonomy" id="685828"/>
    <lineage>
        <taxon>Bacteria</taxon>
        <taxon>Bacillati</taxon>
        <taxon>Armatimonadota</taxon>
        <taxon>Armatimonadia</taxon>
        <taxon>Armatimonadales</taxon>
        <taxon>Armatimonadaceae</taxon>
        <taxon>Armatimonas</taxon>
    </lineage>
</organism>
<evidence type="ECO:0000313" key="3">
    <source>
        <dbReference type="EMBL" id="MBB6052669.1"/>
    </source>
</evidence>
<feature type="transmembrane region" description="Helical" evidence="2">
    <location>
        <begin position="6"/>
        <end position="27"/>
    </location>
</feature>
<keyword evidence="4" id="KW-1185">Reference proteome</keyword>
<name>A0A7W9W7N9_ARMRO</name>
<sequence>MTPYENLRIVVWVFGVPTIIALTVRAIRKVHAIRKRHEELLAEAERNPQNPHQALAELYAEPRKQKR</sequence>
<dbReference type="Proteomes" id="UP000520814">
    <property type="component" value="Unassembled WGS sequence"/>
</dbReference>
<evidence type="ECO:0000256" key="1">
    <source>
        <dbReference type="SAM" id="MobiDB-lite"/>
    </source>
</evidence>
<evidence type="ECO:0000256" key="2">
    <source>
        <dbReference type="SAM" id="Phobius"/>
    </source>
</evidence>
<dbReference type="EMBL" id="JACHGW010000004">
    <property type="protein sequence ID" value="MBB6052669.1"/>
    <property type="molecule type" value="Genomic_DNA"/>
</dbReference>
<accession>A0A7W9W7N9</accession>
<dbReference type="RefSeq" id="WP_184202133.1">
    <property type="nucleotide sequence ID" value="NZ_JACHGW010000004.1"/>
</dbReference>
<protein>
    <submittedName>
        <fullName evidence="3">Uncharacterized protein</fullName>
    </submittedName>
</protein>
<comment type="caution">
    <text evidence="3">The sequence shown here is derived from an EMBL/GenBank/DDBJ whole genome shotgun (WGS) entry which is preliminary data.</text>
</comment>
<keyword evidence="2" id="KW-0812">Transmembrane</keyword>
<keyword evidence="2" id="KW-0472">Membrane</keyword>
<evidence type="ECO:0000313" key="4">
    <source>
        <dbReference type="Proteomes" id="UP000520814"/>
    </source>
</evidence>
<proteinExistence type="predicted"/>